<dbReference type="EMBL" id="RBKS01000001">
    <property type="protein sequence ID" value="RKR75773.1"/>
    <property type="molecule type" value="Genomic_DNA"/>
</dbReference>
<dbReference type="GO" id="GO:0016616">
    <property type="term" value="F:oxidoreductase activity, acting on the CH-OH group of donors, NAD or NADP as acceptor"/>
    <property type="evidence" value="ECO:0007669"/>
    <property type="project" value="TreeGrafter"/>
</dbReference>
<dbReference type="Pfam" id="PF00106">
    <property type="entry name" value="adh_short"/>
    <property type="match status" value="1"/>
</dbReference>
<dbReference type="PRINTS" id="PR00081">
    <property type="entry name" value="GDHRDH"/>
</dbReference>
<evidence type="ECO:0000256" key="2">
    <source>
        <dbReference type="ARBA" id="ARBA00023002"/>
    </source>
</evidence>
<evidence type="ECO:0000313" key="4">
    <source>
        <dbReference type="Proteomes" id="UP000280008"/>
    </source>
</evidence>
<dbReference type="SUPFAM" id="SSF51735">
    <property type="entry name" value="NAD(P)-binding Rossmann-fold domains"/>
    <property type="match status" value="1"/>
</dbReference>
<protein>
    <submittedName>
        <fullName evidence="3">NADP-dependent 3-hydroxy acid dehydrogenase YdfG</fullName>
    </submittedName>
</protein>
<dbReference type="PANTHER" id="PTHR42760:SF133">
    <property type="entry name" value="3-OXOACYL-[ACYL-CARRIER-PROTEIN] REDUCTASE"/>
    <property type="match status" value="1"/>
</dbReference>
<dbReference type="InterPro" id="IPR036291">
    <property type="entry name" value="NAD(P)-bd_dom_sf"/>
</dbReference>
<keyword evidence="2" id="KW-0560">Oxidoreductase</keyword>
<name>A0A495IIF7_9MICO</name>
<gene>
    <name evidence="3" type="ORF">C8E83_2928</name>
</gene>
<comment type="caution">
    <text evidence="3">The sequence shown here is derived from an EMBL/GenBank/DDBJ whole genome shotgun (WGS) entry which is preliminary data.</text>
</comment>
<dbReference type="Proteomes" id="UP000280008">
    <property type="component" value="Unassembled WGS sequence"/>
</dbReference>
<reference evidence="3 4" key="1">
    <citation type="submission" date="2018-10" db="EMBL/GenBank/DDBJ databases">
        <title>Sequencing the genomes of 1000 actinobacteria strains.</title>
        <authorList>
            <person name="Klenk H.-P."/>
        </authorList>
    </citation>
    <scope>NUCLEOTIDE SEQUENCE [LARGE SCALE GENOMIC DNA]</scope>
    <source>
        <strain evidence="3 4">DSM 17894</strain>
    </source>
</reference>
<proteinExistence type="inferred from homology"/>
<dbReference type="AlphaFoldDB" id="A0A495IIF7"/>
<keyword evidence="4" id="KW-1185">Reference proteome</keyword>
<dbReference type="PANTHER" id="PTHR42760">
    <property type="entry name" value="SHORT-CHAIN DEHYDROGENASES/REDUCTASES FAMILY MEMBER"/>
    <property type="match status" value="1"/>
</dbReference>
<organism evidence="3 4">
    <name type="scientific">Frondihabitans australicus</name>
    <dbReference type="NCBI Taxonomy" id="386892"/>
    <lineage>
        <taxon>Bacteria</taxon>
        <taxon>Bacillati</taxon>
        <taxon>Actinomycetota</taxon>
        <taxon>Actinomycetes</taxon>
        <taxon>Micrococcales</taxon>
        <taxon>Microbacteriaceae</taxon>
        <taxon>Frondihabitans</taxon>
    </lineage>
</organism>
<sequence length="235" mass="23701">MDLQLTGRVALVVGGAGYIGSAITTRLRAEGATTIVASRRPGEGQSGEGAPGERVVLDTSDPASVSAAIDEVLAAHGRIDALIVTAAPSAQTLDPAKHADPEQALEAINGKAMGFLRVANAVLPSMSERGFGRVVVLSGQNAYIASSITASVRNGATNIIAKNLADSLAGSGVQVNVVNPGVVADDPKGDVDLARGGESSPTQIADLVAFLCSPLSALSGESISIAHRMRGIVTL</sequence>
<evidence type="ECO:0000256" key="1">
    <source>
        <dbReference type="ARBA" id="ARBA00006484"/>
    </source>
</evidence>
<accession>A0A495IIF7</accession>
<evidence type="ECO:0000313" key="3">
    <source>
        <dbReference type="EMBL" id="RKR75773.1"/>
    </source>
</evidence>
<dbReference type="CDD" id="cd05233">
    <property type="entry name" value="SDR_c"/>
    <property type="match status" value="1"/>
</dbReference>
<dbReference type="RefSeq" id="WP_121370532.1">
    <property type="nucleotide sequence ID" value="NZ_RBKS01000001.1"/>
</dbReference>
<comment type="similarity">
    <text evidence="1">Belongs to the short-chain dehydrogenases/reductases (SDR) family.</text>
</comment>
<dbReference type="Gene3D" id="3.40.50.720">
    <property type="entry name" value="NAD(P)-binding Rossmann-like Domain"/>
    <property type="match status" value="1"/>
</dbReference>
<dbReference type="OrthoDB" id="3208554at2"/>
<dbReference type="InterPro" id="IPR002347">
    <property type="entry name" value="SDR_fam"/>
</dbReference>